<name>A0A9W7GQ17_HIBTR</name>
<evidence type="ECO:0000256" key="10">
    <source>
        <dbReference type="SAM" id="Phobius"/>
    </source>
</evidence>
<keyword evidence="7" id="KW-0862">Zinc</keyword>
<dbReference type="InterPro" id="IPR013083">
    <property type="entry name" value="Znf_RING/FYVE/PHD"/>
</dbReference>
<dbReference type="SUPFAM" id="SSF57850">
    <property type="entry name" value="RING/U-box"/>
    <property type="match status" value="1"/>
</dbReference>
<dbReference type="EC" id="2.3.2.27" evidence="3"/>
<keyword evidence="4" id="KW-0479">Metal-binding</keyword>
<evidence type="ECO:0000256" key="6">
    <source>
        <dbReference type="ARBA" id="ARBA00022786"/>
    </source>
</evidence>
<dbReference type="SMART" id="SM00184">
    <property type="entry name" value="RING"/>
    <property type="match status" value="1"/>
</dbReference>
<protein>
    <recommendedName>
        <fullName evidence="3">RING-type E3 ubiquitin transferase</fullName>
        <ecNumber evidence="3">2.3.2.27</ecNumber>
    </recommendedName>
</protein>
<comment type="pathway">
    <text evidence="2">Protein modification; protein ubiquitination.</text>
</comment>
<evidence type="ECO:0000256" key="2">
    <source>
        <dbReference type="ARBA" id="ARBA00004906"/>
    </source>
</evidence>
<keyword evidence="6" id="KW-0833">Ubl conjugation pathway</keyword>
<evidence type="ECO:0000313" key="13">
    <source>
        <dbReference type="Proteomes" id="UP001165190"/>
    </source>
</evidence>
<proteinExistence type="inferred from homology"/>
<evidence type="ECO:0000256" key="9">
    <source>
        <dbReference type="PROSITE-ProRule" id="PRU00175"/>
    </source>
</evidence>
<accession>A0A9W7GQ17</accession>
<keyword evidence="13" id="KW-1185">Reference proteome</keyword>
<reference evidence="12" key="1">
    <citation type="submission" date="2023-05" db="EMBL/GenBank/DDBJ databases">
        <title>Genome and transcriptome analyses reveal genes involved in the formation of fine ridges on petal epidermal cells in Hibiscus trionum.</title>
        <authorList>
            <person name="Koshimizu S."/>
            <person name="Masuda S."/>
            <person name="Ishii T."/>
            <person name="Shirasu K."/>
            <person name="Hoshino A."/>
            <person name="Arita M."/>
        </authorList>
    </citation>
    <scope>NUCLEOTIDE SEQUENCE</scope>
    <source>
        <strain evidence="12">Hamamatsu line</strain>
    </source>
</reference>
<evidence type="ECO:0000259" key="11">
    <source>
        <dbReference type="PROSITE" id="PS50089"/>
    </source>
</evidence>
<dbReference type="InterPro" id="IPR053238">
    <property type="entry name" value="RING-H2_zinc_finger"/>
</dbReference>
<feature type="transmembrane region" description="Helical" evidence="10">
    <location>
        <begin position="20"/>
        <end position="51"/>
    </location>
</feature>
<organism evidence="12 13">
    <name type="scientific">Hibiscus trionum</name>
    <name type="common">Flower of an hour</name>
    <dbReference type="NCBI Taxonomy" id="183268"/>
    <lineage>
        <taxon>Eukaryota</taxon>
        <taxon>Viridiplantae</taxon>
        <taxon>Streptophyta</taxon>
        <taxon>Embryophyta</taxon>
        <taxon>Tracheophyta</taxon>
        <taxon>Spermatophyta</taxon>
        <taxon>Magnoliopsida</taxon>
        <taxon>eudicotyledons</taxon>
        <taxon>Gunneridae</taxon>
        <taxon>Pentapetalae</taxon>
        <taxon>rosids</taxon>
        <taxon>malvids</taxon>
        <taxon>Malvales</taxon>
        <taxon>Malvaceae</taxon>
        <taxon>Malvoideae</taxon>
        <taxon>Hibiscus</taxon>
    </lineage>
</organism>
<dbReference type="AlphaFoldDB" id="A0A9W7GQ17"/>
<keyword evidence="10" id="KW-0812">Transmembrane</keyword>
<keyword evidence="10" id="KW-0472">Membrane</keyword>
<dbReference type="GO" id="GO:0061630">
    <property type="term" value="F:ubiquitin protein ligase activity"/>
    <property type="evidence" value="ECO:0007669"/>
    <property type="project" value="UniProtKB-EC"/>
</dbReference>
<evidence type="ECO:0000256" key="1">
    <source>
        <dbReference type="ARBA" id="ARBA00000900"/>
    </source>
</evidence>
<evidence type="ECO:0000256" key="4">
    <source>
        <dbReference type="ARBA" id="ARBA00022723"/>
    </source>
</evidence>
<feature type="domain" description="RING-type" evidence="11">
    <location>
        <begin position="110"/>
        <end position="152"/>
    </location>
</feature>
<dbReference type="InterPro" id="IPR001841">
    <property type="entry name" value="Znf_RING"/>
</dbReference>
<evidence type="ECO:0000256" key="3">
    <source>
        <dbReference type="ARBA" id="ARBA00012483"/>
    </source>
</evidence>
<keyword evidence="5 9" id="KW-0863">Zinc-finger</keyword>
<keyword evidence="10" id="KW-1133">Transmembrane helix</keyword>
<dbReference type="PANTHER" id="PTHR14155">
    <property type="entry name" value="RING FINGER DOMAIN-CONTAINING"/>
    <property type="match status" value="1"/>
</dbReference>
<dbReference type="OrthoDB" id="9984778at2759"/>
<comment type="catalytic activity">
    <reaction evidence="1">
        <text>S-ubiquitinyl-[E2 ubiquitin-conjugating enzyme]-L-cysteine + [acceptor protein]-L-lysine = [E2 ubiquitin-conjugating enzyme]-L-cysteine + N(6)-ubiquitinyl-[acceptor protein]-L-lysine.</text>
        <dbReference type="EC" id="2.3.2.27"/>
    </reaction>
</comment>
<dbReference type="PANTHER" id="PTHR14155:SF610">
    <property type="entry name" value="OS01G0755700 PROTEIN"/>
    <property type="match status" value="1"/>
</dbReference>
<dbReference type="Gene3D" id="3.30.40.10">
    <property type="entry name" value="Zinc/RING finger domain, C3HC4 (zinc finger)"/>
    <property type="match status" value="1"/>
</dbReference>
<evidence type="ECO:0000256" key="5">
    <source>
        <dbReference type="ARBA" id="ARBA00022771"/>
    </source>
</evidence>
<comment type="caution">
    <text evidence="12">The sequence shown here is derived from an EMBL/GenBank/DDBJ whole genome shotgun (WGS) entry which is preliminary data.</text>
</comment>
<evidence type="ECO:0000313" key="12">
    <source>
        <dbReference type="EMBL" id="GMI63654.1"/>
    </source>
</evidence>
<dbReference type="Proteomes" id="UP001165190">
    <property type="component" value="Unassembled WGS sequence"/>
</dbReference>
<dbReference type="PROSITE" id="PS50089">
    <property type="entry name" value="ZF_RING_2"/>
    <property type="match status" value="1"/>
</dbReference>
<dbReference type="Pfam" id="PF13639">
    <property type="entry name" value="zf-RING_2"/>
    <property type="match status" value="1"/>
</dbReference>
<gene>
    <name evidence="12" type="ORF">HRI_000034700</name>
</gene>
<evidence type="ECO:0000256" key="8">
    <source>
        <dbReference type="ARBA" id="ARBA00024209"/>
    </source>
</evidence>
<sequence length="158" mass="17618">MIKLSLGIQHSLHHPLIMSSLTALGIAVVLLFCLLVACIVISSFITFVIYIQMVAYEARIRNRLQTPGTINGSSEVGDDGLVLNVQVLERLLPPVTISEDDKHQLNSGECPICLEEYVVGECCRRFPVCKHTFHSSCIDHWLQNHVTCPVCRQCICDL</sequence>
<evidence type="ECO:0000256" key="7">
    <source>
        <dbReference type="ARBA" id="ARBA00022833"/>
    </source>
</evidence>
<comment type="similarity">
    <text evidence="8">Belongs to the RING-type zinc finger family. ATL subfamily.</text>
</comment>
<dbReference type="EMBL" id="BSYR01000002">
    <property type="protein sequence ID" value="GMI63654.1"/>
    <property type="molecule type" value="Genomic_DNA"/>
</dbReference>
<dbReference type="GO" id="GO:0008270">
    <property type="term" value="F:zinc ion binding"/>
    <property type="evidence" value="ECO:0007669"/>
    <property type="project" value="UniProtKB-KW"/>
</dbReference>